<organism evidence="3 4">
    <name type="scientific">Aeromicrobium senzhongii</name>
    <dbReference type="NCBI Taxonomy" id="2663859"/>
    <lineage>
        <taxon>Bacteria</taxon>
        <taxon>Bacillati</taxon>
        <taxon>Actinomycetota</taxon>
        <taxon>Actinomycetes</taxon>
        <taxon>Propionibacteriales</taxon>
        <taxon>Nocardioidaceae</taxon>
        <taxon>Aeromicrobium</taxon>
    </lineage>
</organism>
<accession>A0A8I0EUN2</accession>
<protein>
    <submittedName>
        <fullName evidence="3">Pilus assembly protein</fullName>
    </submittedName>
</protein>
<keyword evidence="1" id="KW-0812">Transmembrane</keyword>
<dbReference type="Proteomes" id="UP000620591">
    <property type="component" value="Unassembled WGS sequence"/>
</dbReference>
<dbReference type="EMBL" id="JACTVM010000002">
    <property type="protein sequence ID" value="MBC9226741.1"/>
    <property type="molecule type" value="Genomic_DNA"/>
</dbReference>
<evidence type="ECO:0000256" key="1">
    <source>
        <dbReference type="SAM" id="Phobius"/>
    </source>
</evidence>
<evidence type="ECO:0000313" key="3">
    <source>
        <dbReference type="EMBL" id="MBC9226741.1"/>
    </source>
</evidence>
<proteinExistence type="predicted"/>
<dbReference type="AlphaFoldDB" id="A0A8I0EUN2"/>
<feature type="domain" description="Putative Flp pilus-assembly TadG-like N-terminal" evidence="2">
    <location>
        <begin position="12"/>
        <end position="59"/>
    </location>
</feature>
<reference evidence="4" key="1">
    <citation type="submission" date="2022-11" db="EMBL/GenBank/DDBJ databases">
        <title>Novel species in genus Aeromicrobium.</title>
        <authorList>
            <person name="Zhang G."/>
        </authorList>
    </citation>
    <scope>NUCLEOTIDE SEQUENCE [LARGE SCALE GENOMIC DNA]</scope>
    <source>
        <strain evidence="4">zg-636</strain>
    </source>
</reference>
<evidence type="ECO:0000259" key="2">
    <source>
        <dbReference type="Pfam" id="PF13400"/>
    </source>
</evidence>
<comment type="caution">
    <text evidence="3">The sequence shown here is derived from an EMBL/GenBank/DDBJ whole genome shotgun (WGS) entry which is preliminary data.</text>
</comment>
<sequence length="141" mass="14782">MRRQASTRRERGGATIFMLSMSLVLMLCAGLVVDGGMGINARMRVADDAEQAARAGANAVNIDTLRSGGGLVIDPELAGTYARDFLAARGYDAGQFDVTVDPTSNAVGVRVRDVSETTMLRIIGINQYPVSARATASAATS</sequence>
<name>A0A8I0EUN2_9ACTN</name>
<dbReference type="Pfam" id="PF13400">
    <property type="entry name" value="Tad"/>
    <property type="match status" value="1"/>
</dbReference>
<evidence type="ECO:0000313" key="4">
    <source>
        <dbReference type="Proteomes" id="UP000620591"/>
    </source>
</evidence>
<feature type="transmembrane region" description="Helical" evidence="1">
    <location>
        <begin position="12"/>
        <end position="33"/>
    </location>
</feature>
<dbReference type="RefSeq" id="WP_187769498.1">
    <property type="nucleotide sequence ID" value="NZ_JACTVM010000002.1"/>
</dbReference>
<keyword evidence="1" id="KW-1133">Transmembrane helix</keyword>
<gene>
    <name evidence="3" type="ORF">IBG24_10470</name>
</gene>
<keyword evidence="1" id="KW-0472">Membrane</keyword>
<dbReference type="InterPro" id="IPR028087">
    <property type="entry name" value="Tad_N"/>
</dbReference>